<feature type="compositionally biased region" description="Basic and acidic residues" evidence="1">
    <location>
        <begin position="139"/>
        <end position="156"/>
    </location>
</feature>
<sequence>MERDGMWEPVIALEGGDEDNSRVRSWIHDDDDAISDSENDEEDLDFGHQRRAVVRRDGRGSGETASTMRVGSERGRQWRGHGSFSDSEGARKGPDQRWSDRSSESRRKPPAARWKPWNAEGSNAIGKDRIGGGSFSESEVSRRGFEPKSRARNREDTMDAVVKWKLSYDTHGNVIRKVRVGGEFDSNSDNGRDDKLEPKWRAPNRSSPSENRRGRAGLKHRPKANSGERPGGYTRGHNADERGQFGNGFASDLEEPTWKPRKKNEARNSNGSREYNGDMKNLDSAGTSEAAHCYIQKPDECLSRSRHLCLRTPEDIAEKTNVVWEPSKDFKHLNLKFLQMIGFLEEDKVTTYIRLVMERAVGLKKIELQGYRPCRGYNASDPNRKSQVDEASRRRIKERLEHGSSSSVEIVIC</sequence>
<evidence type="ECO:0000313" key="2">
    <source>
        <dbReference type="EnsemblPlants" id="EMT10972"/>
    </source>
</evidence>
<reference evidence="2" key="1">
    <citation type="submission" date="2015-06" db="UniProtKB">
        <authorList>
            <consortium name="EnsemblPlants"/>
        </authorList>
    </citation>
    <scope>IDENTIFICATION</scope>
</reference>
<feature type="compositionally biased region" description="Basic and acidic residues" evidence="1">
    <location>
        <begin position="190"/>
        <end position="200"/>
    </location>
</feature>
<feature type="compositionally biased region" description="Basic residues" evidence="1">
    <location>
        <begin position="214"/>
        <end position="223"/>
    </location>
</feature>
<dbReference type="InterPro" id="IPR044997">
    <property type="entry name" value="F-box_plant"/>
</dbReference>
<feature type="compositionally biased region" description="Basic and acidic residues" evidence="1">
    <location>
        <begin position="88"/>
        <end position="107"/>
    </location>
</feature>
<organism evidence="2">
    <name type="scientific">Aegilops tauschii</name>
    <name type="common">Tausch's goatgrass</name>
    <name type="synonym">Aegilops squarrosa</name>
    <dbReference type="NCBI Taxonomy" id="37682"/>
    <lineage>
        <taxon>Eukaryota</taxon>
        <taxon>Viridiplantae</taxon>
        <taxon>Streptophyta</taxon>
        <taxon>Embryophyta</taxon>
        <taxon>Tracheophyta</taxon>
        <taxon>Spermatophyta</taxon>
        <taxon>Magnoliopsida</taxon>
        <taxon>Liliopsida</taxon>
        <taxon>Poales</taxon>
        <taxon>Poaceae</taxon>
        <taxon>BOP clade</taxon>
        <taxon>Pooideae</taxon>
        <taxon>Triticodae</taxon>
        <taxon>Triticeae</taxon>
        <taxon>Triticinae</taxon>
        <taxon>Aegilops</taxon>
    </lineage>
</organism>
<feature type="compositionally biased region" description="Basic and acidic residues" evidence="1">
    <location>
        <begin position="19"/>
        <end position="28"/>
    </location>
</feature>
<protein>
    <submittedName>
        <fullName evidence="2">Uncharacterized protein</fullName>
    </submittedName>
</protein>
<proteinExistence type="predicted"/>
<dbReference type="AlphaFoldDB" id="M8B2J7"/>
<dbReference type="PANTHER" id="PTHR32153">
    <property type="entry name" value="OJ000223_09.16 PROTEIN"/>
    <property type="match status" value="1"/>
</dbReference>
<evidence type="ECO:0000256" key="1">
    <source>
        <dbReference type="SAM" id="MobiDB-lite"/>
    </source>
</evidence>
<accession>M8B2J7</accession>
<feature type="region of interest" description="Disordered" evidence="1">
    <location>
        <begin position="1"/>
        <end position="156"/>
    </location>
</feature>
<feature type="compositionally biased region" description="Acidic residues" evidence="1">
    <location>
        <begin position="29"/>
        <end position="44"/>
    </location>
</feature>
<feature type="region of interest" description="Disordered" evidence="1">
    <location>
        <begin position="175"/>
        <end position="283"/>
    </location>
</feature>
<name>M8B2J7_AEGTA</name>
<dbReference type="EnsemblPlants" id="EMT10972">
    <property type="protein sequence ID" value="EMT10972"/>
    <property type="gene ID" value="F775_10607"/>
</dbReference>